<dbReference type="NCBIfam" id="TIGR01695">
    <property type="entry name" value="murJ_mviN"/>
    <property type="match status" value="1"/>
</dbReference>
<comment type="similarity">
    <text evidence="9 10 11">Belongs to the MurJ/MviN family.</text>
</comment>
<dbReference type="GO" id="GO:0015648">
    <property type="term" value="F:lipid-linked peptidoglycan transporter activity"/>
    <property type="evidence" value="ECO:0007669"/>
    <property type="project" value="UniProtKB-UniRule"/>
</dbReference>
<dbReference type="AlphaFoldDB" id="A0A7C4W7Q1"/>
<evidence type="ECO:0000313" key="12">
    <source>
        <dbReference type="EMBL" id="HGU34297.1"/>
    </source>
</evidence>
<dbReference type="GO" id="GO:0005886">
    <property type="term" value="C:plasma membrane"/>
    <property type="evidence" value="ECO:0007669"/>
    <property type="project" value="UniProtKB-SubCell"/>
</dbReference>
<evidence type="ECO:0000256" key="7">
    <source>
        <dbReference type="ARBA" id="ARBA00023136"/>
    </source>
</evidence>
<comment type="pathway">
    <text evidence="10">Cell wall biogenesis; peptidoglycan biosynthesis.</text>
</comment>
<feature type="transmembrane region" description="Helical" evidence="10">
    <location>
        <begin position="96"/>
        <end position="118"/>
    </location>
</feature>
<evidence type="ECO:0000256" key="2">
    <source>
        <dbReference type="ARBA" id="ARBA00022475"/>
    </source>
</evidence>
<keyword evidence="3 10" id="KW-0812">Transmembrane</keyword>
<evidence type="ECO:0000256" key="11">
    <source>
        <dbReference type="PIRNR" id="PIRNR002869"/>
    </source>
</evidence>
<accession>A0A7C4W7Q1</accession>
<dbReference type="PANTHER" id="PTHR47019:SF1">
    <property type="entry name" value="LIPID II FLIPPASE MURJ"/>
    <property type="match status" value="1"/>
</dbReference>
<comment type="function">
    <text evidence="8 10 11">Involved in peptidoglycan biosynthesis. Transports lipid-linked peptidoglycan precursors from the inner to the outer leaflet of the cytoplasmic membrane.</text>
</comment>
<feature type="transmembrane region" description="Helical" evidence="10">
    <location>
        <begin position="217"/>
        <end position="235"/>
    </location>
</feature>
<keyword evidence="7 10" id="KW-0472">Membrane</keyword>
<evidence type="ECO:0000256" key="4">
    <source>
        <dbReference type="ARBA" id="ARBA00022960"/>
    </source>
</evidence>
<dbReference type="PRINTS" id="PR01806">
    <property type="entry name" value="VIRFACTRMVIN"/>
</dbReference>
<keyword evidence="4 10" id="KW-0133">Cell shape</keyword>
<name>A0A7C4W7Q1_9BACT</name>
<feature type="transmembrane region" description="Helical" evidence="10">
    <location>
        <begin position="241"/>
        <end position="259"/>
    </location>
</feature>
<dbReference type="InterPro" id="IPR051050">
    <property type="entry name" value="Lipid_II_flippase_MurJ/MviN"/>
</dbReference>
<keyword evidence="5 10" id="KW-0573">Peptidoglycan synthesis</keyword>
<dbReference type="GO" id="GO:0008360">
    <property type="term" value="P:regulation of cell shape"/>
    <property type="evidence" value="ECO:0007669"/>
    <property type="project" value="UniProtKB-UniRule"/>
</dbReference>
<sequence length="566" mass="61512">MNGAAPLAMEIYREMVPPGEPTQVRRKAAGRDLRLGREPRGNVLQRSFMSDSGKQIGRASLILMASVLLSRVLGLVREMAIAWIGGVSSDVDAYQIAFLVPEILNHASGSGFLSITFIPIFTRCLMSGNEEEGWRSLSVILYGFGLLMAAALGLAWIFTEELLHWLAPGLHDPAVLKAAVRMSRILLPAQGCFFIGGLFSAVQYARGHFLFPALAPLVYNAGIITGGLLLGRWIGMEGFSWGVLAGALIGHLVLQWFGARRVGMKWCGPVRLRHPVLKQYLLTTLPLILGMGMSFSTEIFYRFFGSYLTSGSISAINYGLRIVFMLAGVFGQAVGTAAYPHLSRLAAEGNMAELNRVLGTTIRYLAFIIPVSVLLIVLRHEIVMVLFQRGNFDPDATILTASLLPWILIGSFAFSAQSLVVRGYYALQNTLTPSLLGTMVALGCIPLFFLLMKGFGAAGVAFGLSAAAWLQIAILYGVWARTHPHPDHVRLLRTIGILALVGAAIGMLLEPLRQGVYAVLPTMPAMVSGLLVCCIVGGGFVLIMMLIGRWIHLEGWQVLVRKIGRF</sequence>
<feature type="transmembrane region" description="Helical" evidence="10">
    <location>
        <begin position="491"/>
        <end position="509"/>
    </location>
</feature>
<keyword evidence="10 11" id="KW-0961">Cell wall biogenesis/degradation</keyword>
<keyword evidence="2 10" id="KW-1003">Cell membrane</keyword>
<keyword evidence="10 11" id="KW-0813">Transport</keyword>
<feature type="transmembrane region" description="Helical" evidence="10">
    <location>
        <begin position="56"/>
        <end position="76"/>
    </location>
</feature>
<feature type="transmembrane region" description="Helical" evidence="10">
    <location>
        <begin position="529"/>
        <end position="551"/>
    </location>
</feature>
<comment type="caution">
    <text evidence="12">The sequence shown here is derived from an EMBL/GenBank/DDBJ whole genome shotgun (WGS) entry which is preliminary data.</text>
</comment>
<evidence type="ECO:0000256" key="1">
    <source>
        <dbReference type="ARBA" id="ARBA00004651"/>
    </source>
</evidence>
<feature type="transmembrane region" description="Helical" evidence="10">
    <location>
        <begin position="139"/>
        <end position="158"/>
    </location>
</feature>
<dbReference type="InterPro" id="IPR004268">
    <property type="entry name" value="MurJ"/>
</dbReference>
<dbReference type="GO" id="GO:0034204">
    <property type="term" value="P:lipid translocation"/>
    <property type="evidence" value="ECO:0007669"/>
    <property type="project" value="TreeGrafter"/>
</dbReference>
<dbReference type="UniPathway" id="UPA00219"/>
<evidence type="ECO:0000256" key="5">
    <source>
        <dbReference type="ARBA" id="ARBA00022984"/>
    </source>
</evidence>
<evidence type="ECO:0000256" key="6">
    <source>
        <dbReference type="ARBA" id="ARBA00022989"/>
    </source>
</evidence>
<dbReference type="CDD" id="cd13123">
    <property type="entry name" value="MATE_MurJ_like"/>
    <property type="match status" value="1"/>
</dbReference>
<dbReference type="EMBL" id="DSUH01000364">
    <property type="protein sequence ID" value="HGU34297.1"/>
    <property type="molecule type" value="Genomic_DNA"/>
</dbReference>
<evidence type="ECO:0000256" key="8">
    <source>
        <dbReference type="ARBA" id="ARBA00060041"/>
    </source>
</evidence>
<proteinExistence type="inferred from homology"/>
<dbReference type="Pfam" id="PF03023">
    <property type="entry name" value="MurJ"/>
    <property type="match status" value="1"/>
</dbReference>
<keyword evidence="6 10" id="KW-1133">Transmembrane helix</keyword>
<evidence type="ECO:0000256" key="3">
    <source>
        <dbReference type="ARBA" id="ARBA00022692"/>
    </source>
</evidence>
<feature type="transmembrane region" description="Helical" evidence="10">
    <location>
        <begin position="458"/>
        <end position="479"/>
    </location>
</feature>
<feature type="transmembrane region" description="Helical" evidence="10">
    <location>
        <begin position="316"/>
        <end position="340"/>
    </location>
</feature>
<feature type="transmembrane region" description="Helical" evidence="10">
    <location>
        <begin position="433"/>
        <end position="452"/>
    </location>
</feature>
<dbReference type="GO" id="GO:0071555">
    <property type="term" value="P:cell wall organization"/>
    <property type="evidence" value="ECO:0007669"/>
    <property type="project" value="UniProtKB-UniRule"/>
</dbReference>
<feature type="transmembrane region" description="Helical" evidence="10">
    <location>
        <begin position="185"/>
        <end position="205"/>
    </location>
</feature>
<dbReference type="PANTHER" id="PTHR47019">
    <property type="entry name" value="LIPID II FLIPPASE MURJ"/>
    <property type="match status" value="1"/>
</dbReference>
<feature type="transmembrane region" description="Helical" evidence="10">
    <location>
        <begin position="280"/>
        <end position="304"/>
    </location>
</feature>
<dbReference type="GO" id="GO:0009252">
    <property type="term" value="P:peptidoglycan biosynthetic process"/>
    <property type="evidence" value="ECO:0007669"/>
    <property type="project" value="UniProtKB-UniRule"/>
</dbReference>
<evidence type="ECO:0000256" key="9">
    <source>
        <dbReference type="ARBA" id="ARBA00061532"/>
    </source>
</evidence>
<dbReference type="PIRSF" id="PIRSF002869">
    <property type="entry name" value="MviN"/>
    <property type="match status" value="1"/>
</dbReference>
<reference evidence="12" key="1">
    <citation type="journal article" date="2020" name="mSystems">
        <title>Genome- and Community-Level Interaction Insights into Carbon Utilization and Element Cycling Functions of Hydrothermarchaeota in Hydrothermal Sediment.</title>
        <authorList>
            <person name="Zhou Z."/>
            <person name="Liu Y."/>
            <person name="Xu W."/>
            <person name="Pan J."/>
            <person name="Luo Z.H."/>
            <person name="Li M."/>
        </authorList>
    </citation>
    <scope>NUCLEOTIDE SEQUENCE [LARGE SCALE GENOMIC DNA]</scope>
    <source>
        <strain evidence="12">SpSt-477</strain>
    </source>
</reference>
<evidence type="ECO:0000256" key="10">
    <source>
        <dbReference type="HAMAP-Rule" id="MF_02078"/>
    </source>
</evidence>
<organism evidence="12">
    <name type="scientific">Desulfatirhabdium butyrativorans</name>
    <dbReference type="NCBI Taxonomy" id="340467"/>
    <lineage>
        <taxon>Bacteria</taxon>
        <taxon>Pseudomonadati</taxon>
        <taxon>Thermodesulfobacteriota</taxon>
        <taxon>Desulfobacteria</taxon>
        <taxon>Desulfobacterales</taxon>
        <taxon>Desulfatirhabdiaceae</taxon>
        <taxon>Desulfatirhabdium</taxon>
    </lineage>
</organism>
<gene>
    <name evidence="10 12" type="primary">murJ</name>
    <name evidence="12" type="ORF">ENS29_15845</name>
</gene>
<feature type="transmembrane region" description="Helical" evidence="10">
    <location>
        <begin position="361"/>
        <end position="378"/>
    </location>
</feature>
<comment type="subcellular location">
    <subcellularLocation>
        <location evidence="1 10">Cell membrane</location>
        <topology evidence="1 10">Multi-pass membrane protein</topology>
    </subcellularLocation>
</comment>
<feature type="transmembrane region" description="Helical" evidence="10">
    <location>
        <begin position="398"/>
        <end position="421"/>
    </location>
</feature>
<protein>
    <recommendedName>
        <fullName evidence="10">Probable lipid II flippase MurJ</fullName>
    </recommendedName>
</protein>
<dbReference type="HAMAP" id="MF_02078">
    <property type="entry name" value="MurJ_MviN"/>
    <property type="match status" value="1"/>
</dbReference>